<feature type="domain" description="C2H2-type" evidence="11">
    <location>
        <begin position="303"/>
        <end position="330"/>
    </location>
</feature>
<evidence type="ECO:0000256" key="9">
    <source>
        <dbReference type="PROSITE-ProRule" id="PRU00042"/>
    </source>
</evidence>
<accession>A0A8C4QZI9</accession>
<keyword evidence="3" id="KW-0677">Repeat</keyword>
<evidence type="ECO:0000259" key="11">
    <source>
        <dbReference type="PROSITE" id="PS50157"/>
    </source>
</evidence>
<feature type="domain" description="C2H2-type" evidence="11">
    <location>
        <begin position="161"/>
        <end position="188"/>
    </location>
</feature>
<dbReference type="PANTHER" id="PTHR47772">
    <property type="entry name" value="ZINC FINGER PROTEIN 200"/>
    <property type="match status" value="1"/>
</dbReference>
<keyword evidence="2" id="KW-0479">Metal-binding</keyword>
<dbReference type="AlphaFoldDB" id="A0A8C4QZI9"/>
<evidence type="ECO:0000256" key="1">
    <source>
        <dbReference type="ARBA" id="ARBA00004123"/>
    </source>
</evidence>
<feature type="domain" description="C2H2-type" evidence="11">
    <location>
        <begin position="245"/>
        <end position="272"/>
    </location>
</feature>
<sequence>MCCPPTNHRPYYCRTHGQLSGSVNLQSVSRGLRPHRSRHSAFAMTLNRDFSRCSPRTTTDDDAHTEVPGPGGSPDDRWFKILDVRSLHPQGDNTDPEPDIVRVKVEAELVEGLDSEEHRTLFSCWKCPKSFSTENKAHVHLKMHSGDLANNEDVPLRERSYPCPACNKLFVYEESIPKHMKLHTKQSLSKCPVCQIEFTRVCDFWDHIYLQSERHPFQCHACQTKLESFQDFCEHMKIHIWKLQHTCSHCEVTLSSSWDLKKHMKSHVGKCSYNCNLCRRKYTQPGSLMYHMKSHNFHRERQHKCNVCGNAYWKLTTLNNHMMTHTGEYEKDQKEHNRQKRMQQGRRVGTTLEK</sequence>
<keyword evidence="13" id="KW-1185">Reference proteome</keyword>
<evidence type="ECO:0000256" key="7">
    <source>
        <dbReference type="ARBA" id="ARBA00023163"/>
    </source>
</evidence>
<evidence type="ECO:0000256" key="6">
    <source>
        <dbReference type="ARBA" id="ARBA00023015"/>
    </source>
</evidence>
<dbReference type="InterPro" id="IPR050636">
    <property type="entry name" value="C2H2-ZF_domain-containing"/>
</dbReference>
<keyword evidence="7" id="KW-0804">Transcription</keyword>
<evidence type="ECO:0000256" key="8">
    <source>
        <dbReference type="ARBA" id="ARBA00023242"/>
    </source>
</evidence>
<dbReference type="PANTHER" id="PTHR47772:SF13">
    <property type="entry name" value="GASTRULA ZINC FINGER PROTEIN XLCGF49.1-LIKE-RELATED"/>
    <property type="match status" value="1"/>
</dbReference>
<dbReference type="FunFam" id="3.30.160.60:FF:000145">
    <property type="entry name" value="Zinc finger protein 574"/>
    <property type="match status" value="1"/>
</dbReference>
<dbReference type="InterPro" id="IPR013087">
    <property type="entry name" value="Znf_C2H2_type"/>
</dbReference>
<dbReference type="Gene3D" id="3.30.160.60">
    <property type="entry name" value="Classic Zinc Finger"/>
    <property type="match status" value="3"/>
</dbReference>
<reference evidence="12" key="2">
    <citation type="submission" date="2025-09" db="UniProtKB">
        <authorList>
            <consortium name="Ensembl"/>
        </authorList>
    </citation>
    <scope>IDENTIFICATION</scope>
</reference>
<dbReference type="GO" id="GO:0008270">
    <property type="term" value="F:zinc ion binding"/>
    <property type="evidence" value="ECO:0007669"/>
    <property type="project" value="UniProtKB-KW"/>
</dbReference>
<evidence type="ECO:0000256" key="2">
    <source>
        <dbReference type="ARBA" id="ARBA00022723"/>
    </source>
</evidence>
<name>A0A8C4QZI9_EPTBU</name>
<evidence type="ECO:0000256" key="3">
    <source>
        <dbReference type="ARBA" id="ARBA00022737"/>
    </source>
</evidence>
<keyword evidence="8" id="KW-0539">Nucleus</keyword>
<dbReference type="InterPro" id="IPR036236">
    <property type="entry name" value="Znf_C2H2_sf"/>
</dbReference>
<keyword evidence="5" id="KW-0862">Zinc</keyword>
<dbReference type="PROSITE" id="PS50157">
    <property type="entry name" value="ZINC_FINGER_C2H2_2"/>
    <property type="match status" value="5"/>
</dbReference>
<feature type="domain" description="C2H2-type" evidence="11">
    <location>
        <begin position="122"/>
        <end position="149"/>
    </location>
</feature>
<dbReference type="Ensembl" id="ENSEBUT00000022496.1">
    <property type="protein sequence ID" value="ENSEBUP00000021920.1"/>
    <property type="gene ID" value="ENSEBUG00000013523.1"/>
</dbReference>
<proteinExistence type="predicted"/>
<evidence type="ECO:0000256" key="5">
    <source>
        <dbReference type="ARBA" id="ARBA00022833"/>
    </source>
</evidence>
<dbReference type="GO" id="GO:0005634">
    <property type="term" value="C:nucleus"/>
    <property type="evidence" value="ECO:0007669"/>
    <property type="project" value="UniProtKB-SubCell"/>
</dbReference>
<evidence type="ECO:0000256" key="10">
    <source>
        <dbReference type="SAM" id="MobiDB-lite"/>
    </source>
</evidence>
<dbReference type="SMART" id="SM00355">
    <property type="entry name" value="ZnF_C2H2"/>
    <property type="match status" value="7"/>
</dbReference>
<dbReference type="GeneTree" id="ENSGT00940000164700"/>
<protein>
    <recommendedName>
        <fullName evidence="11">C2H2-type domain-containing protein</fullName>
    </recommendedName>
</protein>
<feature type="region of interest" description="Disordered" evidence="10">
    <location>
        <begin position="328"/>
        <end position="354"/>
    </location>
</feature>
<reference evidence="12" key="1">
    <citation type="submission" date="2025-08" db="UniProtKB">
        <authorList>
            <consortium name="Ensembl"/>
        </authorList>
    </citation>
    <scope>IDENTIFICATION</scope>
</reference>
<comment type="subcellular location">
    <subcellularLocation>
        <location evidence="1">Nucleus</location>
    </subcellularLocation>
</comment>
<feature type="domain" description="C2H2-type" evidence="11">
    <location>
        <begin position="273"/>
        <end position="300"/>
    </location>
</feature>
<dbReference type="Proteomes" id="UP000694388">
    <property type="component" value="Unplaced"/>
</dbReference>
<keyword evidence="6" id="KW-0805">Transcription regulation</keyword>
<feature type="region of interest" description="Disordered" evidence="10">
    <location>
        <begin position="53"/>
        <end position="76"/>
    </location>
</feature>
<dbReference type="SUPFAM" id="SSF57667">
    <property type="entry name" value="beta-beta-alpha zinc fingers"/>
    <property type="match status" value="3"/>
</dbReference>
<dbReference type="PROSITE" id="PS00028">
    <property type="entry name" value="ZINC_FINGER_C2H2_1"/>
    <property type="match status" value="6"/>
</dbReference>
<keyword evidence="4 9" id="KW-0863">Zinc-finger</keyword>
<evidence type="ECO:0000313" key="12">
    <source>
        <dbReference type="Ensembl" id="ENSEBUP00000021920.1"/>
    </source>
</evidence>
<evidence type="ECO:0000256" key="4">
    <source>
        <dbReference type="ARBA" id="ARBA00022771"/>
    </source>
</evidence>
<evidence type="ECO:0000313" key="13">
    <source>
        <dbReference type="Proteomes" id="UP000694388"/>
    </source>
</evidence>
<dbReference type="Pfam" id="PF00096">
    <property type="entry name" value="zf-C2H2"/>
    <property type="match status" value="2"/>
</dbReference>
<organism evidence="12 13">
    <name type="scientific">Eptatretus burgeri</name>
    <name type="common">Inshore hagfish</name>
    <dbReference type="NCBI Taxonomy" id="7764"/>
    <lineage>
        <taxon>Eukaryota</taxon>
        <taxon>Metazoa</taxon>
        <taxon>Chordata</taxon>
        <taxon>Craniata</taxon>
        <taxon>Vertebrata</taxon>
        <taxon>Cyclostomata</taxon>
        <taxon>Myxini</taxon>
        <taxon>Myxiniformes</taxon>
        <taxon>Myxinidae</taxon>
        <taxon>Eptatretinae</taxon>
        <taxon>Eptatretus</taxon>
    </lineage>
</organism>